<feature type="region of interest" description="Disordered" evidence="1">
    <location>
        <begin position="87"/>
        <end position="108"/>
    </location>
</feature>
<sequence>MVQAYRVRSVETEGMVHSLGYQSRLQNLIPVARVDVKGKTVVVVDADTGLGFEVAQYLGSLNLKGVGNRTFTRMGAGRLVLRMPSKRGLKQATGYPEDERQALVSRPR</sequence>
<dbReference type="Proteomes" id="UP000807342">
    <property type="component" value="Unassembled WGS sequence"/>
</dbReference>
<keyword evidence="3" id="KW-1185">Reference proteome</keyword>
<evidence type="ECO:0000313" key="3">
    <source>
        <dbReference type="Proteomes" id="UP000807342"/>
    </source>
</evidence>
<dbReference type="EMBL" id="MU151188">
    <property type="protein sequence ID" value="KAF9447722.1"/>
    <property type="molecule type" value="Genomic_DNA"/>
</dbReference>
<protein>
    <submittedName>
        <fullName evidence="2">Uncharacterized protein</fullName>
    </submittedName>
</protein>
<proteinExistence type="predicted"/>
<gene>
    <name evidence="2" type="ORF">P691DRAFT_781995</name>
</gene>
<reference evidence="2" key="1">
    <citation type="submission" date="2020-11" db="EMBL/GenBank/DDBJ databases">
        <authorList>
            <consortium name="DOE Joint Genome Institute"/>
            <person name="Ahrendt S."/>
            <person name="Riley R."/>
            <person name="Andreopoulos W."/>
            <person name="Labutti K."/>
            <person name="Pangilinan J."/>
            <person name="Ruiz-Duenas F.J."/>
            <person name="Barrasa J.M."/>
            <person name="Sanchez-Garcia M."/>
            <person name="Camarero S."/>
            <person name="Miyauchi S."/>
            <person name="Serrano A."/>
            <person name="Linde D."/>
            <person name="Babiker R."/>
            <person name="Drula E."/>
            <person name="Ayuso-Fernandez I."/>
            <person name="Pacheco R."/>
            <person name="Padilla G."/>
            <person name="Ferreira P."/>
            <person name="Barriuso J."/>
            <person name="Kellner H."/>
            <person name="Castanera R."/>
            <person name="Alfaro M."/>
            <person name="Ramirez L."/>
            <person name="Pisabarro A.G."/>
            <person name="Kuo A."/>
            <person name="Tritt A."/>
            <person name="Lipzen A."/>
            <person name="He G."/>
            <person name="Yan M."/>
            <person name="Ng V."/>
            <person name="Cullen D."/>
            <person name="Martin F."/>
            <person name="Rosso M.-N."/>
            <person name="Henrissat B."/>
            <person name="Hibbett D."/>
            <person name="Martinez A.T."/>
            <person name="Grigoriev I.V."/>
        </authorList>
    </citation>
    <scope>NUCLEOTIDE SEQUENCE</scope>
    <source>
        <strain evidence="2">MF-IS2</strain>
    </source>
</reference>
<evidence type="ECO:0000313" key="2">
    <source>
        <dbReference type="EMBL" id="KAF9447722.1"/>
    </source>
</evidence>
<dbReference type="AlphaFoldDB" id="A0A9P5XAH2"/>
<evidence type="ECO:0000256" key="1">
    <source>
        <dbReference type="SAM" id="MobiDB-lite"/>
    </source>
</evidence>
<accession>A0A9P5XAH2</accession>
<comment type="caution">
    <text evidence="2">The sequence shown here is derived from an EMBL/GenBank/DDBJ whole genome shotgun (WGS) entry which is preliminary data.</text>
</comment>
<organism evidence="2 3">
    <name type="scientific">Macrolepiota fuliginosa MF-IS2</name>
    <dbReference type="NCBI Taxonomy" id="1400762"/>
    <lineage>
        <taxon>Eukaryota</taxon>
        <taxon>Fungi</taxon>
        <taxon>Dikarya</taxon>
        <taxon>Basidiomycota</taxon>
        <taxon>Agaricomycotina</taxon>
        <taxon>Agaricomycetes</taxon>
        <taxon>Agaricomycetidae</taxon>
        <taxon>Agaricales</taxon>
        <taxon>Agaricineae</taxon>
        <taxon>Agaricaceae</taxon>
        <taxon>Macrolepiota</taxon>
    </lineage>
</organism>
<name>A0A9P5XAH2_9AGAR</name>